<name>A0A7D6JJV9_9CYAN</name>
<dbReference type="SUPFAM" id="SSF56601">
    <property type="entry name" value="beta-lactamase/transpeptidase-like"/>
    <property type="match status" value="1"/>
</dbReference>
<gene>
    <name evidence="6" type="ORF">D3A95_05205</name>
</gene>
<reference evidence="7" key="1">
    <citation type="submission" date="2018-09" db="EMBL/GenBank/DDBJ databases">
        <title>Complete genome sequence of thermophilic cyanobacteria strain Thermosynechococcus elongatus PKUAC-SCTE542.</title>
        <authorList>
            <person name="Liang Y."/>
            <person name="Tang J."/>
            <person name="Daroch M."/>
        </authorList>
    </citation>
    <scope>NUCLEOTIDE SEQUENCE [LARGE SCALE GENOMIC DNA]</scope>
    <source>
        <strain evidence="7">E542</strain>
    </source>
</reference>
<dbReference type="InterPro" id="IPR012338">
    <property type="entry name" value="Beta-lactam/transpept-like"/>
</dbReference>
<evidence type="ECO:0000313" key="6">
    <source>
        <dbReference type="EMBL" id="QLL29938.1"/>
    </source>
</evidence>
<comment type="subunit">
    <text evidence="2">Homotetramer.</text>
</comment>
<dbReference type="Pfam" id="PF04960">
    <property type="entry name" value="Glutaminase"/>
    <property type="match status" value="1"/>
</dbReference>
<evidence type="ECO:0000256" key="5">
    <source>
        <dbReference type="ARBA" id="ARBA00049534"/>
    </source>
</evidence>
<comment type="similarity">
    <text evidence="1">Belongs to the glutaminase family.</text>
</comment>
<dbReference type="PANTHER" id="PTHR12544:SF29">
    <property type="entry name" value="GLUTAMINASE"/>
    <property type="match status" value="1"/>
</dbReference>
<accession>A0A7D6JJV9</accession>
<protein>
    <recommendedName>
        <fullName evidence="3">glutaminase</fullName>
        <ecNumber evidence="3">3.5.1.2</ecNumber>
    </recommendedName>
</protein>
<evidence type="ECO:0000256" key="2">
    <source>
        <dbReference type="ARBA" id="ARBA00011881"/>
    </source>
</evidence>
<evidence type="ECO:0000256" key="3">
    <source>
        <dbReference type="ARBA" id="ARBA00012918"/>
    </source>
</evidence>
<dbReference type="GO" id="GO:0004359">
    <property type="term" value="F:glutaminase activity"/>
    <property type="evidence" value="ECO:0007669"/>
    <property type="project" value="UniProtKB-EC"/>
</dbReference>
<dbReference type="Proteomes" id="UP000261812">
    <property type="component" value="Chromosome"/>
</dbReference>
<proteinExistence type="inferred from homology"/>
<dbReference type="PANTHER" id="PTHR12544">
    <property type="entry name" value="GLUTAMINASE"/>
    <property type="match status" value="1"/>
</dbReference>
<dbReference type="KEGG" id="tsq:D3A95_05205"/>
<sequence length="294" mass="32327">MLGHLHPALIQEWLEAAATEISKGEPLQRLPRVGSEAFAFAVATPQQQFTLGCSSLRFPLMSAIKPFLLLYALTLWQEQVWTWVGQRPSDYPYNSVLQLTLDQGWPRNPMINSGAIALASQLAHVGGVAVFQTWLNECAGTQLRVDQEVLGAVHRHPNWQNRTLAHFLVESGRIADAAVALEIYNQVCCLQGTIEEVARLGLLLALPHAKVSDRHRQQVNVLMLTCGLYEDSPRYALEIGLPMKSGVSGVILAVVPRQGAIACYSPPLDSSGNSVLGLYLLQRISRHLRLSPLA</sequence>
<dbReference type="EMBL" id="CP032152">
    <property type="protein sequence ID" value="QLL29938.1"/>
    <property type="molecule type" value="Genomic_DNA"/>
</dbReference>
<dbReference type="InterPro" id="IPR015868">
    <property type="entry name" value="Glutaminase"/>
</dbReference>
<organism evidence="6 7">
    <name type="scientific">Thermosynechococcus sichuanensis E542</name>
    <dbReference type="NCBI Taxonomy" id="2016101"/>
    <lineage>
        <taxon>Bacteria</taxon>
        <taxon>Bacillati</taxon>
        <taxon>Cyanobacteriota</taxon>
        <taxon>Cyanophyceae</taxon>
        <taxon>Acaryochloridales</taxon>
        <taxon>Thermosynechococcaceae</taxon>
        <taxon>Thermosynechococcus</taxon>
        <taxon>Thermosynechococcus sichuanensis</taxon>
    </lineage>
</organism>
<dbReference type="GO" id="GO:0006537">
    <property type="term" value="P:glutamate biosynthetic process"/>
    <property type="evidence" value="ECO:0007669"/>
    <property type="project" value="TreeGrafter"/>
</dbReference>
<keyword evidence="7" id="KW-1185">Reference proteome</keyword>
<evidence type="ECO:0000256" key="4">
    <source>
        <dbReference type="ARBA" id="ARBA00022801"/>
    </source>
</evidence>
<dbReference type="Gene3D" id="3.40.710.10">
    <property type="entry name" value="DD-peptidase/beta-lactamase superfamily"/>
    <property type="match status" value="1"/>
</dbReference>
<dbReference type="GO" id="GO:0006543">
    <property type="term" value="P:L-glutamine catabolic process"/>
    <property type="evidence" value="ECO:0007669"/>
    <property type="project" value="TreeGrafter"/>
</dbReference>
<dbReference type="EC" id="3.5.1.2" evidence="3"/>
<evidence type="ECO:0000256" key="1">
    <source>
        <dbReference type="ARBA" id="ARBA00011076"/>
    </source>
</evidence>
<dbReference type="AlphaFoldDB" id="A0A7D6JJV9"/>
<dbReference type="RefSeq" id="WP_181496576.1">
    <property type="nucleotide sequence ID" value="NZ_CP032152.1"/>
</dbReference>
<comment type="catalytic activity">
    <reaction evidence="5">
        <text>L-glutamine + H2O = L-glutamate + NH4(+)</text>
        <dbReference type="Rhea" id="RHEA:15889"/>
        <dbReference type="ChEBI" id="CHEBI:15377"/>
        <dbReference type="ChEBI" id="CHEBI:28938"/>
        <dbReference type="ChEBI" id="CHEBI:29985"/>
        <dbReference type="ChEBI" id="CHEBI:58359"/>
        <dbReference type="EC" id="3.5.1.2"/>
    </reaction>
</comment>
<evidence type="ECO:0000313" key="7">
    <source>
        <dbReference type="Proteomes" id="UP000261812"/>
    </source>
</evidence>
<keyword evidence="4" id="KW-0378">Hydrolase</keyword>